<dbReference type="Proteomes" id="UP000254912">
    <property type="component" value="Unassembled WGS sequence"/>
</dbReference>
<sequence length="280" mass="30936">MGKYLVLQTDFGRQDGAVSAMYGVAYGVSDEITVADLTHGITPFNIFEGSFRLAQTVKYWPKGTVFVSVIDPGVGSKRLSLLAKLKTGQYVVTPDNGTLTHLALEYGIEAVRVIDETVNRLPGSEKSATFHGRDIYAYNGARLAAGLMTFEAVGRELNPADIVTLPTHLPEIIDGKLTGNIDITDVNFGSLWSNIPEHIWTEEFKAQLGDWFEVRIYHQAELQYSNKIQYVKTFSDVHPGESLIYIDSVYTVGFAIRIGNFATANHVTAGPDWSVEIKRV</sequence>
<evidence type="ECO:0000313" key="6">
    <source>
        <dbReference type="Proteomes" id="UP000254912"/>
    </source>
</evidence>
<dbReference type="InterPro" id="IPR046470">
    <property type="entry name" value="SAM_HAT_C"/>
</dbReference>
<organism evidence="5 6">
    <name type="scientific">Weissella soli</name>
    <dbReference type="NCBI Taxonomy" id="155866"/>
    <lineage>
        <taxon>Bacteria</taxon>
        <taxon>Bacillati</taxon>
        <taxon>Bacillota</taxon>
        <taxon>Bacilli</taxon>
        <taxon>Lactobacillales</taxon>
        <taxon>Lactobacillaceae</taxon>
        <taxon>Weissella</taxon>
    </lineage>
</organism>
<evidence type="ECO:0000313" key="5">
    <source>
        <dbReference type="EMBL" id="RDL05436.1"/>
    </source>
</evidence>
<dbReference type="RefSeq" id="WP_070230415.1">
    <property type="nucleotide sequence ID" value="NZ_BJYO01000004.1"/>
</dbReference>
<comment type="similarity">
    <text evidence="2">Belongs to the SAM hydrolase / SAM-dependent halogenase family.</text>
</comment>
<dbReference type="Pfam" id="PF20257">
    <property type="entry name" value="SAM_HAT_C"/>
    <property type="match status" value="1"/>
</dbReference>
<keyword evidence="1" id="KW-0949">S-adenosyl-L-methionine</keyword>
<evidence type="ECO:0000259" key="3">
    <source>
        <dbReference type="Pfam" id="PF01887"/>
    </source>
</evidence>
<evidence type="ECO:0000256" key="2">
    <source>
        <dbReference type="ARBA" id="ARBA00024035"/>
    </source>
</evidence>
<dbReference type="Pfam" id="PF01887">
    <property type="entry name" value="SAM_HAT_N"/>
    <property type="match status" value="1"/>
</dbReference>
<accession>A0A288QYA6</accession>
<dbReference type="SUPFAM" id="SSF102522">
    <property type="entry name" value="Bacterial fluorinating enzyme, N-terminal domain"/>
    <property type="match status" value="1"/>
</dbReference>
<dbReference type="InterPro" id="IPR023227">
    <property type="entry name" value="SAM_OH_AdoTrfase_C_sf"/>
</dbReference>
<dbReference type="EMBL" id="QRAS01000003">
    <property type="protein sequence ID" value="RDL05436.1"/>
    <property type="molecule type" value="Genomic_DNA"/>
</dbReference>
<dbReference type="AlphaFoldDB" id="A0A288QYA6"/>
<dbReference type="InterPro" id="IPR002747">
    <property type="entry name" value="SAM_OH_AdoTrfase"/>
</dbReference>
<protein>
    <submittedName>
        <fullName evidence="5">Uncharacterized protein</fullName>
    </submittedName>
</protein>
<gene>
    <name evidence="5" type="ORF">DFP99_1398</name>
</gene>
<feature type="domain" description="S-adenosyl-l-methionine hydroxide adenosyltransferase N-terminal" evidence="3">
    <location>
        <begin position="5"/>
        <end position="153"/>
    </location>
</feature>
<dbReference type="Gene3D" id="2.40.30.90">
    <property type="entry name" value="Bacterial fluorinating enzyme like"/>
    <property type="match status" value="1"/>
</dbReference>
<dbReference type="InterPro" id="IPR023228">
    <property type="entry name" value="SAM_OH_AdoTrfase_N_sf"/>
</dbReference>
<dbReference type="PANTHER" id="PTHR35092:SF1">
    <property type="entry name" value="CHLORINASE MJ1651"/>
    <property type="match status" value="1"/>
</dbReference>
<dbReference type="Gene3D" id="3.40.50.10790">
    <property type="entry name" value="S-adenosyl-l-methionine hydroxide adenosyltransferase, N-terminal"/>
    <property type="match status" value="1"/>
</dbReference>
<comment type="caution">
    <text evidence="5">The sequence shown here is derived from an EMBL/GenBank/DDBJ whole genome shotgun (WGS) entry which is preliminary data.</text>
</comment>
<dbReference type="PIRSF" id="PIRSF006779">
    <property type="entry name" value="UCP006779"/>
    <property type="match status" value="1"/>
</dbReference>
<dbReference type="OrthoDB" id="9792195at2"/>
<evidence type="ECO:0000259" key="4">
    <source>
        <dbReference type="Pfam" id="PF20257"/>
    </source>
</evidence>
<dbReference type="GeneID" id="94546400"/>
<evidence type="ECO:0000256" key="1">
    <source>
        <dbReference type="ARBA" id="ARBA00022691"/>
    </source>
</evidence>
<feature type="domain" description="S-adenosyl-l-methionine hydroxide adenosyltransferase C-terminal" evidence="4">
    <location>
        <begin position="179"/>
        <end position="273"/>
    </location>
</feature>
<reference evidence="5 6" key="1">
    <citation type="submission" date="2018-07" db="EMBL/GenBank/DDBJ databases">
        <title>Genomic Encyclopedia of Type Strains, Phase III (KMG-III): the genomes of soil and plant-associated and newly described type strains.</title>
        <authorList>
            <person name="Whitman W."/>
        </authorList>
    </citation>
    <scope>NUCLEOTIDE SEQUENCE [LARGE SCALE GENOMIC DNA]</scope>
    <source>
        <strain evidence="5 6">CECT 7031</strain>
    </source>
</reference>
<dbReference type="InterPro" id="IPR046469">
    <property type="entry name" value="SAM_HAT_N"/>
</dbReference>
<keyword evidence="6" id="KW-1185">Reference proteome</keyword>
<dbReference type="PANTHER" id="PTHR35092">
    <property type="entry name" value="CHLORINASE MJ1651"/>
    <property type="match status" value="1"/>
</dbReference>
<name>A0A288QYA6_9LACO</name>
<dbReference type="SUPFAM" id="SSF101852">
    <property type="entry name" value="Bacterial fluorinating enzyme, C-terminal domain"/>
    <property type="match status" value="1"/>
</dbReference>
<dbReference type="KEGG" id="wso:WSWS_01212"/>
<proteinExistence type="inferred from homology"/>